<accession>A0A937CW43</accession>
<comment type="subcellular location">
    <subcellularLocation>
        <location evidence="7">Cell inner membrane</location>
        <topology evidence="7">Multi-pass membrane protein</topology>
    </subcellularLocation>
    <subcellularLocation>
        <location evidence="1">Cell membrane</location>
        <topology evidence="1">Multi-pass membrane protein</topology>
    </subcellularLocation>
</comment>
<feature type="region of interest" description="Disordered" evidence="8">
    <location>
        <begin position="521"/>
        <end position="571"/>
    </location>
</feature>
<comment type="subunit">
    <text evidence="7">Homoheptamer.</text>
</comment>
<evidence type="ECO:0000259" key="11">
    <source>
        <dbReference type="Pfam" id="PF21082"/>
    </source>
</evidence>
<dbReference type="SUPFAM" id="SSF50182">
    <property type="entry name" value="Sm-like ribonucleoproteins"/>
    <property type="match status" value="1"/>
</dbReference>
<evidence type="ECO:0000313" key="13">
    <source>
        <dbReference type="Proteomes" id="UP000599109"/>
    </source>
</evidence>
<feature type="transmembrane region" description="Helical" evidence="7">
    <location>
        <begin position="213"/>
        <end position="233"/>
    </location>
</feature>
<dbReference type="Gene3D" id="1.10.287.1260">
    <property type="match status" value="1"/>
</dbReference>
<keyword evidence="6 7" id="KW-0472">Membrane</keyword>
<dbReference type="Pfam" id="PF21082">
    <property type="entry name" value="MS_channel_3rd"/>
    <property type="match status" value="1"/>
</dbReference>
<dbReference type="InterPro" id="IPR011066">
    <property type="entry name" value="MscS_channel_C_sf"/>
</dbReference>
<dbReference type="InterPro" id="IPR023408">
    <property type="entry name" value="MscS_beta-dom_sf"/>
</dbReference>
<keyword evidence="13" id="KW-1185">Reference proteome</keyword>
<feature type="transmembrane region" description="Helical" evidence="7">
    <location>
        <begin position="339"/>
        <end position="366"/>
    </location>
</feature>
<keyword evidence="7" id="KW-0813">Transport</keyword>
<evidence type="ECO:0000256" key="2">
    <source>
        <dbReference type="ARBA" id="ARBA00008017"/>
    </source>
</evidence>
<comment type="caution">
    <text evidence="12">The sequence shown here is derived from an EMBL/GenBank/DDBJ whole genome shotgun (WGS) entry which is preliminary data.</text>
</comment>
<organism evidence="12 13">
    <name type="scientific">Ramlibacter monticola</name>
    <dbReference type="NCBI Taxonomy" id="1926872"/>
    <lineage>
        <taxon>Bacteria</taxon>
        <taxon>Pseudomonadati</taxon>
        <taxon>Pseudomonadota</taxon>
        <taxon>Betaproteobacteria</taxon>
        <taxon>Burkholderiales</taxon>
        <taxon>Comamonadaceae</taxon>
        <taxon>Ramlibacter</taxon>
    </lineage>
</organism>
<gene>
    <name evidence="12" type="ORF">JJ685_24960</name>
</gene>
<feature type="transmembrane region" description="Helical" evidence="7">
    <location>
        <begin position="146"/>
        <end position="168"/>
    </location>
</feature>
<sequence length="571" mass="61404">MALLPALFLGLFANLFLALPAAQAAEQAADASAAAATDDEAVVTVFDRPIAVFRAPLFGLSPAARASRTQGAIRELLARGGPGVVTAQKEPQGNVVLIDGALALILTQQDVDTVRRETLDAATQASVAALTNAIAETREARDRGKLLRALGFSALATLLFLLAAWGVLRARNALAARTGRLLEHAAERARLDQQPLWEATRAHAFGSWLVRSIAWLLLALLSYQWLVFVLQQFPATRVRGEQMGDFVLALLEDIGAGAVRALPDLIVAGVIFLLARALIVTLRPLFDRVEQGDASTAWLDRDMARPTRRLVSVAIWLFAIVMAYPYLPGSQSEAFKGMSVLVGLMITLGGSSLIGQGFSGLILMYSRVLRPGEFVRIGDQQGTVVELGTFTTRIRTGLGQEVTLPNSSILGQTTINYSRTVRGQGYILDTTLTIGYDTPWREVQAILLEAARRTEGVRADDPAPRVIQTALTDYAVEYRLVCHATPERPQARAEVMHALHANVLDVFNEHGVQIMSPHYEADPEQPKIVGAGHPYAAPARRPATEGAAAEGPAETIPVRPPSTAARPPAAP</sequence>
<dbReference type="Gene3D" id="2.30.30.60">
    <property type="match status" value="1"/>
</dbReference>
<feature type="transmembrane region" description="Helical" evidence="7">
    <location>
        <begin position="265"/>
        <end position="286"/>
    </location>
</feature>
<keyword evidence="4 7" id="KW-0812">Transmembrane</keyword>
<dbReference type="Proteomes" id="UP000599109">
    <property type="component" value="Unassembled WGS sequence"/>
</dbReference>
<dbReference type="Pfam" id="PF00924">
    <property type="entry name" value="MS_channel_2nd"/>
    <property type="match status" value="1"/>
</dbReference>
<dbReference type="AlphaFoldDB" id="A0A937CW43"/>
<evidence type="ECO:0000256" key="3">
    <source>
        <dbReference type="ARBA" id="ARBA00022475"/>
    </source>
</evidence>
<proteinExistence type="inferred from homology"/>
<reference evidence="12 13" key="1">
    <citation type="journal article" date="2017" name="Int. J. Syst. Evol. Microbiol.">
        <title>Ramlibacter monticola sp. nov., isolated from forest soil.</title>
        <authorList>
            <person name="Chaudhary D.K."/>
            <person name="Kim J."/>
        </authorList>
    </citation>
    <scope>NUCLEOTIDE SEQUENCE [LARGE SCALE GENOMIC DNA]</scope>
    <source>
        <strain evidence="12 13">KACC 19175</strain>
    </source>
</reference>
<keyword evidence="9" id="KW-0732">Signal</keyword>
<keyword evidence="7" id="KW-0407">Ion channel</keyword>
<evidence type="ECO:0000256" key="1">
    <source>
        <dbReference type="ARBA" id="ARBA00004651"/>
    </source>
</evidence>
<dbReference type="GO" id="GO:0005886">
    <property type="term" value="C:plasma membrane"/>
    <property type="evidence" value="ECO:0007669"/>
    <property type="project" value="UniProtKB-SubCell"/>
</dbReference>
<comment type="similarity">
    <text evidence="2 7">Belongs to the MscS (TC 1.A.23) family.</text>
</comment>
<feature type="signal peptide" evidence="9">
    <location>
        <begin position="1"/>
        <end position="24"/>
    </location>
</feature>
<feature type="transmembrane region" description="Helical" evidence="7">
    <location>
        <begin position="307"/>
        <end position="327"/>
    </location>
</feature>
<dbReference type="SUPFAM" id="SSF82689">
    <property type="entry name" value="Mechanosensitive channel protein MscS (YggB), C-terminal domain"/>
    <property type="match status" value="1"/>
</dbReference>
<feature type="chain" id="PRO_5036922397" description="Small-conductance mechanosensitive channel" evidence="9">
    <location>
        <begin position="25"/>
        <end position="571"/>
    </location>
</feature>
<dbReference type="InterPro" id="IPR049278">
    <property type="entry name" value="MS_channel_C"/>
</dbReference>
<name>A0A937CW43_9BURK</name>
<evidence type="ECO:0000256" key="7">
    <source>
        <dbReference type="RuleBase" id="RU369025"/>
    </source>
</evidence>
<dbReference type="Gene3D" id="3.30.70.100">
    <property type="match status" value="1"/>
</dbReference>
<protein>
    <recommendedName>
        <fullName evidence="7">Small-conductance mechanosensitive channel</fullName>
    </recommendedName>
</protein>
<evidence type="ECO:0000256" key="9">
    <source>
        <dbReference type="SAM" id="SignalP"/>
    </source>
</evidence>
<evidence type="ECO:0000256" key="8">
    <source>
        <dbReference type="SAM" id="MobiDB-lite"/>
    </source>
</evidence>
<dbReference type="InterPro" id="IPR045275">
    <property type="entry name" value="MscS_archaea/bacteria_type"/>
</dbReference>
<dbReference type="EMBL" id="JAEQNE010000008">
    <property type="protein sequence ID" value="MBL0394413.1"/>
    <property type="molecule type" value="Genomic_DNA"/>
</dbReference>
<keyword evidence="7" id="KW-0406">Ion transport</keyword>
<evidence type="ECO:0000259" key="10">
    <source>
        <dbReference type="Pfam" id="PF00924"/>
    </source>
</evidence>
<comment type="function">
    <text evidence="7">Mechanosensitive channel that participates in the regulation of osmotic pressure changes within the cell, opening in response to stretch forces in the membrane lipid bilayer, without the need for other proteins. Contributes to normal resistance to hypoosmotic shock. Forms an ion channel of 1.0 nanosiemens conductance with a slight preference for anions.</text>
</comment>
<comment type="caution">
    <text evidence="7">Lacks conserved residue(s) required for the propagation of feature annotation.</text>
</comment>
<keyword evidence="3" id="KW-1003">Cell membrane</keyword>
<feature type="compositionally biased region" description="Low complexity" evidence="8">
    <location>
        <begin position="536"/>
        <end position="571"/>
    </location>
</feature>
<evidence type="ECO:0000256" key="5">
    <source>
        <dbReference type="ARBA" id="ARBA00022989"/>
    </source>
</evidence>
<keyword evidence="7" id="KW-0997">Cell inner membrane</keyword>
<feature type="domain" description="Mechanosensitive ion channel MscS" evidence="10">
    <location>
        <begin position="356"/>
        <end position="419"/>
    </location>
</feature>
<dbReference type="GO" id="GO:0008381">
    <property type="term" value="F:mechanosensitive monoatomic ion channel activity"/>
    <property type="evidence" value="ECO:0007669"/>
    <property type="project" value="InterPro"/>
</dbReference>
<evidence type="ECO:0000256" key="6">
    <source>
        <dbReference type="ARBA" id="ARBA00023136"/>
    </source>
</evidence>
<dbReference type="InterPro" id="IPR006685">
    <property type="entry name" value="MscS_channel_2nd"/>
</dbReference>
<dbReference type="InterPro" id="IPR010920">
    <property type="entry name" value="LSM_dom_sf"/>
</dbReference>
<dbReference type="PANTHER" id="PTHR30221">
    <property type="entry name" value="SMALL-CONDUCTANCE MECHANOSENSITIVE CHANNEL"/>
    <property type="match status" value="1"/>
</dbReference>
<evidence type="ECO:0000313" key="12">
    <source>
        <dbReference type="EMBL" id="MBL0394413.1"/>
    </source>
</evidence>
<keyword evidence="5 7" id="KW-1133">Transmembrane helix</keyword>
<dbReference type="PANTHER" id="PTHR30221:SF18">
    <property type="entry name" value="SLL0590 PROTEIN"/>
    <property type="match status" value="1"/>
</dbReference>
<evidence type="ECO:0000256" key="4">
    <source>
        <dbReference type="ARBA" id="ARBA00022692"/>
    </source>
</evidence>
<feature type="domain" description="Mechanosensitive ion channel MscS C-terminal" evidence="11">
    <location>
        <begin position="430"/>
        <end position="514"/>
    </location>
</feature>